<dbReference type="PANTHER" id="PTHR43405">
    <property type="entry name" value="GLYCOSYL HYDROLASE DIGH"/>
    <property type="match status" value="1"/>
</dbReference>
<reference evidence="4 5" key="1">
    <citation type="submission" date="2018-08" db="EMBL/GenBank/DDBJ databases">
        <title>Pallidiluteibacterium maritimus gen. nov., sp. nov., isolated from coastal sediment.</title>
        <authorList>
            <person name="Zhou L.Y."/>
        </authorList>
    </citation>
    <scope>NUCLEOTIDE SEQUENCE [LARGE SCALE GENOMIC DNA]</scope>
    <source>
        <strain evidence="4 5">XSD2</strain>
    </source>
</reference>
<accession>A0A399SMV1</accession>
<proteinExistence type="predicted"/>
<feature type="domain" description="Glycosyl hydrolase-like 10" evidence="2">
    <location>
        <begin position="20"/>
        <end position="269"/>
    </location>
</feature>
<protein>
    <submittedName>
        <fullName evidence="4">S-layer protein</fullName>
    </submittedName>
</protein>
<evidence type="ECO:0000259" key="2">
    <source>
        <dbReference type="Pfam" id="PF02638"/>
    </source>
</evidence>
<gene>
    <name evidence="4" type="ORF">D1614_23430</name>
</gene>
<dbReference type="EMBL" id="QWGR01000030">
    <property type="protein sequence ID" value="RIJ45326.1"/>
    <property type="molecule type" value="Genomic_DNA"/>
</dbReference>
<sequence>MWLDCQANFERLSYPDSVDYFLKKVKQAGFTDLVVDVKSIMGETLFKSKYAPYMGEWKGFNRPDKYDMVNVILKKARKHKLGVYASLNVFSGGHNFYDRGIIYDEHADWQSINYWMDGLRPISEMKWNYNGMLNPALAEVQEYQLNIIREFVTMYPSIKGIILDRMRYDGITSDFSLQSKAMFEEYAGVKIEKFPEDIIYWAKDENGADIWKRGKHFNQWIEWRATIIHDFCADARKTIKDIDSNIDFGIYAGAWYPVYYELGVNWASKKYNQSVKYDWATKNYQNTGYAELLDLFMGGLYFKEVTIEEVEKMNEEMMTNRTEAAMGKGREYWYSVEGCADMANELIQEATPFYGSIYVDQYEGDKEQFARALKMALDKSDGLMLFDIVHIINSNWWDVLSETLNP</sequence>
<name>A0A399SMV1_9BACT</name>
<dbReference type="OrthoDB" id="9760892at2"/>
<dbReference type="InterPro" id="IPR003790">
    <property type="entry name" value="GHL10"/>
</dbReference>
<dbReference type="InterPro" id="IPR032280">
    <property type="entry name" value="DUF4985"/>
</dbReference>
<dbReference type="Gene3D" id="3.20.20.80">
    <property type="entry name" value="Glycosidases"/>
    <property type="match status" value="1"/>
</dbReference>
<evidence type="ECO:0000313" key="4">
    <source>
        <dbReference type="EMBL" id="RIJ45326.1"/>
    </source>
</evidence>
<dbReference type="SUPFAM" id="SSF51445">
    <property type="entry name" value="(Trans)glycosidases"/>
    <property type="match status" value="1"/>
</dbReference>
<keyword evidence="5" id="KW-1185">Reference proteome</keyword>
<comment type="caution">
    <text evidence="4">The sequence shown here is derived from an EMBL/GenBank/DDBJ whole genome shotgun (WGS) entry which is preliminary data.</text>
</comment>
<evidence type="ECO:0000259" key="3">
    <source>
        <dbReference type="Pfam" id="PF16373"/>
    </source>
</evidence>
<dbReference type="InterPro" id="IPR052177">
    <property type="entry name" value="Divisome_Glycosyl_Hydrolase"/>
</dbReference>
<dbReference type="InterPro" id="IPR017853">
    <property type="entry name" value="GH"/>
</dbReference>
<dbReference type="AlphaFoldDB" id="A0A399SMV1"/>
<dbReference type="Pfam" id="PF16373">
    <property type="entry name" value="DUF4985"/>
    <property type="match status" value="1"/>
</dbReference>
<keyword evidence="1" id="KW-0732">Signal</keyword>
<feature type="domain" description="DUF4985" evidence="3">
    <location>
        <begin position="276"/>
        <end position="402"/>
    </location>
</feature>
<evidence type="ECO:0000313" key="5">
    <source>
        <dbReference type="Proteomes" id="UP000265926"/>
    </source>
</evidence>
<dbReference type="Proteomes" id="UP000265926">
    <property type="component" value="Unassembled WGS sequence"/>
</dbReference>
<evidence type="ECO:0000256" key="1">
    <source>
        <dbReference type="ARBA" id="ARBA00022729"/>
    </source>
</evidence>
<dbReference type="Pfam" id="PF02638">
    <property type="entry name" value="GHL10"/>
    <property type="match status" value="1"/>
</dbReference>
<dbReference type="PANTHER" id="PTHR43405:SF1">
    <property type="entry name" value="GLYCOSYL HYDROLASE DIGH"/>
    <property type="match status" value="1"/>
</dbReference>
<organism evidence="4 5">
    <name type="scientific">Maribellus luteus</name>
    <dbReference type="NCBI Taxonomy" id="2305463"/>
    <lineage>
        <taxon>Bacteria</taxon>
        <taxon>Pseudomonadati</taxon>
        <taxon>Bacteroidota</taxon>
        <taxon>Bacteroidia</taxon>
        <taxon>Marinilabiliales</taxon>
        <taxon>Prolixibacteraceae</taxon>
        <taxon>Maribellus</taxon>
    </lineage>
</organism>